<dbReference type="EMBL" id="JBHFFA010000006">
    <property type="protein sequence ID" value="KAL2621770.1"/>
    <property type="molecule type" value="Genomic_DNA"/>
</dbReference>
<comment type="cofactor">
    <cofactor evidence="1 6">
        <name>Zn(2+)</name>
        <dbReference type="ChEBI" id="CHEBI:29105"/>
    </cofactor>
</comment>
<dbReference type="GO" id="GO:0008270">
    <property type="term" value="F:zinc ion binding"/>
    <property type="evidence" value="ECO:0007669"/>
    <property type="project" value="UniProtKB-UniRule"/>
</dbReference>
<dbReference type="Gene3D" id="3.10.200.10">
    <property type="entry name" value="Alpha carbonic anhydrase"/>
    <property type="match status" value="1"/>
</dbReference>
<evidence type="ECO:0000256" key="4">
    <source>
        <dbReference type="ARBA" id="ARBA00022833"/>
    </source>
</evidence>
<dbReference type="PANTHER" id="PTHR18952:SF273">
    <property type="entry name" value="ALPHA-CARBONIC ANHYDRASE DOMAIN-CONTAINING PROTEIN"/>
    <property type="match status" value="1"/>
</dbReference>
<feature type="chain" id="PRO_5044535471" description="Carbonic anhydrase" evidence="6">
    <location>
        <begin position="24"/>
        <end position="270"/>
    </location>
</feature>
<dbReference type="InterPro" id="IPR036398">
    <property type="entry name" value="CA_dom_sf"/>
</dbReference>
<proteinExistence type="inferred from homology"/>
<accession>A0ABD1Y5A7</accession>
<evidence type="ECO:0000313" key="8">
    <source>
        <dbReference type="EMBL" id="KAL2621770.1"/>
    </source>
</evidence>
<evidence type="ECO:0000256" key="6">
    <source>
        <dbReference type="RuleBase" id="RU367011"/>
    </source>
</evidence>
<evidence type="ECO:0000256" key="1">
    <source>
        <dbReference type="ARBA" id="ARBA00001947"/>
    </source>
</evidence>
<dbReference type="PROSITE" id="PS51144">
    <property type="entry name" value="ALPHA_CA_2"/>
    <property type="match status" value="1"/>
</dbReference>
<feature type="signal peptide" evidence="6">
    <location>
        <begin position="1"/>
        <end position="23"/>
    </location>
</feature>
<name>A0ABD1Y5A7_9MARC</name>
<dbReference type="EC" id="4.2.1.1" evidence="2 6"/>
<dbReference type="SUPFAM" id="SSF51069">
    <property type="entry name" value="Carbonic anhydrase"/>
    <property type="match status" value="1"/>
</dbReference>
<evidence type="ECO:0000256" key="5">
    <source>
        <dbReference type="ARBA" id="ARBA00023239"/>
    </source>
</evidence>
<dbReference type="PANTHER" id="PTHR18952">
    <property type="entry name" value="CARBONIC ANHYDRASE"/>
    <property type="match status" value="1"/>
</dbReference>
<organism evidence="8 9">
    <name type="scientific">Riccia fluitans</name>
    <dbReference type="NCBI Taxonomy" id="41844"/>
    <lineage>
        <taxon>Eukaryota</taxon>
        <taxon>Viridiplantae</taxon>
        <taxon>Streptophyta</taxon>
        <taxon>Embryophyta</taxon>
        <taxon>Marchantiophyta</taxon>
        <taxon>Marchantiopsida</taxon>
        <taxon>Marchantiidae</taxon>
        <taxon>Marchantiales</taxon>
        <taxon>Ricciaceae</taxon>
        <taxon>Riccia</taxon>
    </lineage>
</organism>
<evidence type="ECO:0000313" key="9">
    <source>
        <dbReference type="Proteomes" id="UP001605036"/>
    </source>
</evidence>
<comment type="function">
    <text evidence="6">Reversible hydration of carbon dioxide.</text>
</comment>
<sequence>MRNPLAYEFAALCLLAWTAFISAGEDSTRFGYYGNPDNIEPKPYEWGERAEWRTCAVGREQSPINIETNDTTLMITDIFGLDTSYVPANGSLFIDSANILEVELNGGGRFKIEDKTYYLQQFHFHSPSEHTIDGVRFPLEMHLVHTPESGELAVIGIPFSFGEENSFLATFWDELSLLSQDPDASVSLTKVDVREPNVHLGPAYARYMGSLTTPPCSERVTWTVILGEANTVSQKQMWTYSNRLPYSNARPIQKLNDRKVKRSVTVLNLR</sequence>
<dbReference type="InterPro" id="IPR018338">
    <property type="entry name" value="Carbonic_anhydrase_a-class_CS"/>
</dbReference>
<reference evidence="8 9" key="1">
    <citation type="submission" date="2024-09" db="EMBL/GenBank/DDBJ databases">
        <title>Chromosome-scale assembly of Riccia fluitans.</title>
        <authorList>
            <person name="Paukszto L."/>
            <person name="Sawicki J."/>
            <person name="Karawczyk K."/>
            <person name="Piernik-Szablinska J."/>
            <person name="Szczecinska M."/>
            <person name="Mazdziarz M."/>
        </authorList>
    </citation>
    <scope>NUCLEOTIDE SEQUENCE [LARGE SCALE GENOMIC DNA]</scope>
    <source>
        <strain evidence="8">Rf_01</strain>
        <tissue evidence="8">Aerial parts of the thallus</tissue>
    </source>
</reference>
<dbReference type="PROSITE" id="PS00162">
    <property type="entry name" value="ALPHA_CA_1"/>
    <property type="match status" value="1"/>
</dbReference>
<gene>
    <name evidence="8" type="ORF">R1flu_001975</name>
</gene>
<evidence type="ECO:0000256" key="3">
    <source>
        <dbReference type="ARBA" id="ARBA00022723"/>
    </source>
</evidence>
<dbReference type="InterPro" id="IPR001148">
    <property type="entry name" value="CA_dom"/>
</dbReference>
<evidence type="ECO:0000256" key="2">
    <source>
        <dbReference type="ARBA" id="ARBA00012925"/>
    </source>
</evidence>
<comment type="catalytic activity">
    <reaction evidence="6">
        <text>hydrogencarbonate + H(+) = CO2 + H2O</text>
        <dbReference type="Rhea" id="RHEA:10748"/>
        <dbReference type="ChEBI" id="CHEBI:15377"/>
        <dbReference type="ChEBI" id="CHEBI:15378"/>
        <dbReference type="ChEBI" id="CHEBI:16526"/>
        <dbReference type="ChEBI" id="CHEBI:17544"/>
        <dbReference type="EC" id="4.2.1.1"/>
    </reaction>
</comment>
<dbReference type="GO" id="GO:0004089">
    <property type="term" value="F:carbonate dehydratase activity"/>
    <property type="evidence" value="ECO:0007669"/>
    <property type="project" value="UniProtKB-UniRule"/>
</dbReference>
<dbReference type="CDD" id="cd03124">
    <property type="entry name" value="alpha_CA_prokaryotic_like"/>
    <property type="match status" value="1"/>
</dbReference>
<keyword evidence="9" id="KW-1185">Reference proteome</keyword>
<feature type="domain" description="Alpha-carbonic anhydrase" evidence="7">
    <location>
        <begin position="28"/>
        <end position="264"/>
    </location>
</feature>
<comment type="similarity">
    <text evidence="6">Belongs to the alpha-carbonic anhydrase family.</text>
</comment>
<dbReference type="AlphaFoldDB" id="A0ABD1Y5A7"/>
<dbReference type="InterPro" id="IPR041891">
    <property type="entry name" value="Alpha_CA_prokaryot-like"/>
</dbReference>
<evidence type="ECO:0000259" key="7">
    <source>
        <dbReference type="PROSITE" id="PS51144"/>
    </source>
</evidence>
<keyword evidence="3 6" id="KW-0479">Metal-binding</keyword>
<comment type="caution">
    <text evidence="8">The sequence shown here is derived from an EMBL/GenBank/DDBJ whole genome shotgun (WGS) entry which is preliminary data.</text>
</comment>
<keyword evidence="5 6" id="KW-0456">Lyase</keyword>
<protein>
    <recommendedName>
        <fullName evidence="2 6">Carbonic anhydrase</fullName>
        <ecNumber evidence="2 6">4.2.1.1</ecNumber>
    </recommendedName>
</protein>
<dbReference type="Proteomes" id="UP001605036">
    <property type="component" value="Unassembled WGS sequence"/>
</dbReference>
<dbReference type="SMART" id="SM01057">
    <property type="entry name" value="Carb_anhydrase"/>
    <property type="match status" value="1"/>
</dbReference>
<dbReference type="InterPro" id="IPR023561">
    <property type="entry name" value="Carbonic_anhydrase_a-class"/>
</dbReference>
<dbReference type="Pfam" id="PF00194">
    <property type="entry name" value="Carb_anhydrase"/>
    <property type="match status" value="1"/>
</dbReference>
<keyword evidence="4 6" id="KW-0862">Zinc</keyword>
<keyword evidence="6" id="KW-0732">Signal</keyword>